<dbReference type="HOGENOM" id="CLU_924212_0_0_6"/>
<reference evidence="6 7" key="1">
    <citation type="journal article" date="2003" name="Lancet">
        <title>Genome sequence of Vibrio parahaemolyticus: a pathogenic mechanism distinct from that of V. cholerae.</title>
        <authorList>
            <person name="Makino K."/>
            <person name="Oshima K."/>
            <person name="Kurokawa K."/>
            <person name="Yokoyama K."/>
            <person name="Uda T."/>
            <person name="Tagomori K."/>
            <person name="Iijima Y."/>
            <person name="Najima M."/>
            <person name="Nakano M."/>
            <person name="Yamashita A."/>
            <person name="Kubota Y."/>
            <person name="Kimura S."/>
            <person name="Yasunaga T."/>
            <person name="Honda T."/>
            <person name="Shinagawa H."/>
            <person name="Hattori M."/>
            <person name="Iida T."/>
        </authorList>
    </citation>
    <scope>NUCLEOTIDE SEQUENCE [LARGE SCALE GENOMIC DNA]</scope>
    <source>
        <strain evidence="7">RIMD 2210633</strain>
    </source>
</reference>
<dbReference type="eggNOG" id="COG2885">
    <property type="taxonomic scope" value="Bacteria"/>
</dbReference>
<evidence type="ECO:0000256" key="1">
    <source>
        <dbReference type="ARBA" id="ARBA00004442"/>
    </source>
</evidence>
<dbReference type="PATRIC" id="fig|223926.6.peg.4367"/>
<organism evidence="6 7">
    <name type="scientific">Vibrio parahaemolyticus serotype O3:K6 (strain RIMD 2210633)</name>
    <dbReference type="NCBI Taxonomy" id="223926"/>
    <lineage>
        <taxon>Bacteria</taxon>
        <taxon>Pseudomonadati</taxon>
        <taxon>Pseudomonadota</taxon>
        <taxon>Gammaproteobacteria</taxon>
        <taxon>Vibrionales</taxon>
        <taxon>Vibrionaceae</taxon>
        <taxon>Vibrio</taxon>
    </lineage>
</organism>
<feature type="domain" description="OmpA-like" evidence="5">
    <location>
        <begin position="178"/>
        <end position="295"/>
    </location>
</feature>
<dbReference type="PRINTS" id="PR01021">
    <property type="entry name" value="OMPADOMAIN"/>
</dbReference>
<dbReference type="AlphaFoldDB" id="Q87G77"/>
<evidence type="ECO:0000256" key="3">
    <source>
        <dbReference type="ARBA" id="ARBA00023237"/>
    </source>
</evidence>
<comment type="subcellular location">
    <subcellularLocation>
        <location evidence="1">Cell outer membrane</location>
    </subcellularLocation>
</comment>
<dbReference type="GeneID" id="1192136"/>
<dbReference type="RefSeq" id="WP_005463001.1">
    <property type="nucleotide sequence ID" value="NC_004605.1"/>
</dbReference>
<dbReference type="KEGG" id="vpa:VPA1440"/>
<dbReference type="Proteomes" id="UP000002493">
    <property type="component" value="Chromosome 2"/>
</dbReference>
<dbReference type="PANTHER" id="PTHR30329">
    <property type="entry name" value="STATOR ELEMENT OF FLAGELLAR MOTOR COMPLEX"/>
    <property type="match status" value="1"/>
</dbReference>
<proteinExistence type="predicted"/>
<dbReference type="Pfam" id="PF00691">
    <property type="entry name" value="OmpA"/>
    <property type="match status" value="2"/>
</dbReference>
<dbReference type="PANTHER" id="PTHR30329:SF21">
    <property type="entry name" value="LIPOPROTEIN YIAD-RELATED"/>
    <property type="match status" value="1"/>
</dbReference>
<protein>
    <recommendedName>
        <fullName evidence="5">OmpA-like domain-containing protein</fullName>
    </recommendedName>
</protein>
<gene>
    <name evidence="6" type="ordered locus">VPA1440</name>
</gene>
<feature type="domain" description="OmpA-like" evidence="5">
    <location>
        <begin position="49"/>
        <end position="166"/>
    </location>
</feature>
<evidence type="ECO:0000256" key="2">
    <source>
        <dbReference type="ARBA" id="ARBA00023136"/>
    </source>
</evidence>
<accession>Q87G77</accession>
<dbReference type="InterPro" id="IPR006664">
    <property type="entry name" value="OMP_bac"/>
</dbReference>
<name>Q87G77_VIBPA</name>
<dbReference type="PROSITE" id="PS51257">
    <property type="entry name" value="PROKAR_LIPOPROTEIN"/>
    <property type="match status" value="1"/>
</dbReference>
<evidence type="ECO:0000313" key="7">
    <source>
        <dbReference type="Proteomes" id="UP000002493"/>
    </source>
</evidence>
<dbReference type="PROSITE" id="PS51123">
    <property type="entry name" value="OMPA_2"/>
    <property type="match status" value="2"/>
</dbReference>
<dbReference type="InterPro" id="IPR006665">
    <property type="entry name" value="OmpA-like"/>
</dbReference>
<dbReference type="CDD" id="cd07185">
    <property type="entry name" value="OmpA_C-like"/>
    <property type="match status" value="2"/>
</dbReference>
<dbReference type="InterPro" id="IPR036737">
    <property type="entry name" value="OmpA-like_sf"/>
</dbReference>
<evidence type="ECO:0000313" key="6">
    <source>
        <dbReference type="EMBL" id="BAC62783.1"/>
    </source>
</evidence>
<evidence type="ECO:0000259" key="5">
    <source>
        <dbReference type="PROSITE" id="PS51123"/>
    </source>
</evidence>
<keyword evidence="3" id="KW-0998">Cell outer membrane</keyword>
<dbReference type="Gene3D" id="3.30.1330.60">
    <property type="entry name" value="OmpA-like domain"/>
    <property type="match status" value="2"/>
</dbReference>
<dbReference type="GO" id="GO:0009279">
    <property type="term" value="C:cell outer membrane"/>
    <property type="evidence" value="ECO:0007669"/>
    <property type="project" value="UniProtKB-SubCell"/>
</dbReference>
<evidence type="ECO:0000256" key="4">
    <source>
        <dbReference type="PROSITE-ProRule" id="PRU00473"/>
    </source>
</evidence>
<keyword evidence="2 4" id="KW-0472">Membrane</keyword>
<dbReference type="InterPro" id="IPR050330">
    <property type="entry name" value="Bact_OuterMem_StrucFunc"/>
</dbReference>
<dbReference type="EMBL" id="BA000032">
    <property type="protein sequence ID" value="BAC62783.1"/>
    <property type="molecule type" value="Genomic_DNA"/>
</dbReference>
<dbReference type="SUPFAM" id="SSF103088">
    <property type="entry name" value="OmpA-like"/>
    <property type="match status" value="2"/>
</dbReference>
<sequence length="301" mass="34392">MKTTIRLLSGIMLGALLTGCATETYVSQENREKFSDVNVSKFLISECLAPQREIHIAVAEHFDFDKFNIREADATSLDAFIRDIQGLSGRITIVGHTDYKGSNEYNDALSLRRAQSVAAYLKQQLDPTFYDWEIKHFGETQPLKLDTSDQARAENRRAYVMFEEAQKYDEMPFCEPPKPERKVYMTMTPHFDFDQSELKAEDLTQLDDFIEQLQGLEGSILVAGHTDQVGLLSYNEKLAERRAQTVVEYLKTKLDASRLVWEVKAFGELQPVINQTTSEANALNRRAFIVFKESEHGQLTE</sequence>